<feature type="non-terminal residue" evidence="1">
    <location>
        <position position="1"/>
    </location>
</feature>
<sequence>ETAEFAAKSAGMEYQAIQDSMEYRAGAIGGSYADTGRVTVQEKPKLPFDELQALNQGEQATVFKGAVIRNNALYIADDDK</sequence>
<gene>
    <name evidence="1" type="ORF">Q6294_33130</name>
</gene>
<organism evidence="1 2">
    <name type="scientific">Klebsiella pneumoniae</name>
    <dbReference type="NCBI Taxonomy" id="573"/>
    <lineage>
        <taxon>Bacteria</taxon>
        <taxon>Pseudomonadati</taxon>
        <taxon>Pseudomonadota</taxon>
        <taxon>Gammaproteobacteria</taxon>
        <taxon>Enterobacterales</taxon>
        <taxon>Enterobacteriaceae</taxon>
        <taxon>Klebsiella/Raoultella group</taxon>
        <taxon>Klebsiella</taxon>
        <taxon>Klebsiella pneumoniae complex</taxon>
    </lineage>
</organism>
<accession>A0AAW8AKL9</accession>
<dbReference type="Proteomes" id="UP001244490">
    <property type="component" value="Unassembled WGS sequence"/>
</dbReference>
<evidence type="ECO:0000313" key="2">
    <source>
        <dbReference type="Proteomes" id="UP001244490"/>
    </source>
</evidence>
<evidence type="ECO:0000313" key="1">
    <source>
        <dbReference type="EMBL" id="MDP0971782.1"/>
    </source>
</evidence>
<reference evidence="1" key="1">
    <citation type="submission" date="2023-07" db="EMBL/GenBank/DDBJ databases">
        <authorList>
            <person name="Peng Z."/>
        </authorList>
    </citation>
    <scope>NUCLEOTIDE SEQUENCE</scope>
    <source>
        <strain evidence="1">KP219</strain>
    </source>
</reference>
<proteinExistence type="predicted"/>
<protein>
    <submittedName>
        <fullName evidence="1">Type IV secretory system conjugative DNA transfer family protein</fullName>
    </submittedName>
</protein>
<dbReference type="AlphaFoldDB" id="A0AAW8AKL9"/>
<comment type="caution">
    <text evidence="1">The sequence shown here is derived from an EMBL/GenBank/DDBJ whole genome shotgun (WGS) entry which is preliminary data.</text>
</comment>
<dbReference type="EMBL" id="JAUUIA010001224">
    <property type="protein sequence ID" value="MDP0971782.1"/>
    <property type="molecule type" value="Genomic_DNA"/>
</dbReference>
<feature type="non-terminal residue" evidence="1">
    <location>
        <position position="80"/>
    </location>
</feature>
<name>A0AAW8AKL9_KLEPN</name>